<comment type="caution">
    <text evidence="2">The sequence shown here is derived from an EMBL/GenBank/DDBJ whole genome shotgun (WGS) entry which is preliminary data.</text>
</comment>
<reference evidence="2 3" key="1">
    <citation type="journal article" date="2017" name="Front. Genet.">
        <title>Draft sequencing of the heterozygous diploid genome of Satsuma (Citrus unshiu Marc.) using a hybrid assembly approach.</title>
        <authorList>
            <person name="Shimizu T."/>
            <person name="Tanizawa Y."/>
            <person name="Mochizuki T."/>
            <person name="Nagasaki H."/>
            <person name="Yoshioka T."/>
            <person name="Toyoda A."/>
            <person name="Fujiyama A."/>
            <person name="Kaminuma E."/>
            <person name="Nakamura Y."/>
        </authorList>
    </citation>
    <scope>NUCLEOTIDE SEQUENCE [LARGE SCALE GENOMIC DNA]</scope>
    <source>
        <strain evidence="3">cv. Miyagawa wase</strain>
    </source>
</reference>
<sequence>MAPMNLDTITTEQTAQASSGSRHFCVSYVIFQRRRSPSSRALGSVVDIKSVEHLGIHNKC</sequence>
<accession>A0A2H5NVP8</accession>
<evidence type="ECO:0000256" key="1">
    <source>
        <dbReference type="SAM" id="MobiDB-lite"/>
    </source>
</evidence>
<dbReference type="AlphaFoldDB" id="A0A2H5NVP8"/>
<feature type="region of interest" description="Disordered" evidence="1">
    <location>
        <begin position="1"/>
        <end position="20"/>
    </location>
</feature>
<evidence type="ECO:0000313" key="3">
    <source>
        <dbReference type="Proteomes" id="UP000236630"/>
    </source>
</evidence>
<feature type="compositionally biased region" description="Polar residues" evidence="1">
    <location>
        <begin position="7"/>
        <end position="20"/>
    </location>
</feature>
<dbReference type="EMBL" id="BDQV01000022">
    <property type="protein sequence ID" value="GAY44179.1"/>
    <property type="molecule type" value="Genomic_DNA"/>
</dbReference>
<dbReference type="Proteomes" id="UP000236630">
    <property type="component" value="Unassembled WGS sequence"/>
</dbReference>
<name>A0A2H5NVP8_CITUN</name>
<organism evidence="2 3">
    <name type="scientific">Citrus unshiu</name>
    <name type="common">Satsuma mandarin</name>
    <name type="synonym">Citrus nobilis var. unshiu</name>
    <dbReference type="NCBI Taxonomy" id="55188"/>
    <lineage>
        <taxon>Eukaryota</taxon>
        <taxon>Viridiplantae</taxon>
        <taxon>Streptophyta</taxon>
        <taxon>Embryophyta</taxon>
        <taxon>Tracheophyta</taxon>
        <taxon>Spermatophyta</taxon>
        <taxon>Magnoliopsida</taxon>
        <taxon>eudicotyledons</taxon>
        <taxon>Gunneridae</taxon>
        <taxon>Pentapetalae</taxon>
        <taxon>rosids</taxon>
        <taxon>malvids</taxon>
        <taxon>Sapindales</taxon>
        <taxon>Rutaceae</taxon>
        <taxon>Aurantioideae</taxon>
        <taxon>Citrus</taxon>
    </lineage>
</organism>
<proteinExistence type="predicted"/>
<gene>
    <name evidence="2" type="ORF">CUMW_080270</name>
</gene>
<protein>
    <submittedName>
        <fullName evidence="2">Uncharacterized protein</fullName>
    </submittedName>
</protein>
<evidence type="ECO:0000313" key="2">
    <source>
        <dbReference type="EMBL" id="GAY44179.1"/>
    </source>
</evidence>
<keyword evidence="3" id="KW-1185">Reference proteome</keyword>